<feature type="transmembrane region" description="Helical" evidence="8">
    <location>
        <begin position="209"/>
        <end position="227"/>
    </location>
</feature>
<feature type="transmembrane region" description="Helical" evidence="8">
    <location>
        <begin position="157"/>
        <end position="177"/>
    </location>
</feature>
<evidence type="ECO:0000256" key="6">
    <source>
        <dbReference type="ARBA" id="ARBA00022989"/>
    </source>
</evidence>
<dbReference type="PROSITE" id="PS50850">
    <property type="entry name" value="MFS"/>
    <property type="match status" value="1"/>
</dbReference>
<evidence type="ECO:0000256" key="7">
    <source>
        <dbReference type="ARBA" id="ARBA00023136"/>
    </source>
</evidence>
<evidence type="ECO:0000256" key="5">
    <source>
        <dbReference type="ARBA" id="ARBA00022692"/>
    </source>
</evidence>
<evidence type="ECO:0000256" key="2">
    <source>
        <dbReference type="ARBA" id="ARBA00004141"/>
    </source>
</evidence>
<comment type="similarity">
    <text evidence="3">Belongs to the major facilitator superfamily. TCR/Tet family.</text>
</comment>
<sequence>MLIAFVVVLLDMIGFGMMVPILAFYALRLGAGPELATFCMALYVIGMFFSTPLLGRLSDYYGRKPVLMISMAGSVIGYVILGFADTVWMIALSRLVSGLMAGNVAAAQAYVTDISTPENRAKGMGLIGAALGLGFIIGPLLGSFLAGDSFETANLQLPAMVAAGLSFVALLMVLLVMKESLSAESRTALQQEKRVSQWQAFYQVVQHPVILLLVCGGLTYNVAAGLGESIFPIWTEAVEVAKGPRDLMPMLLTAGIAMVIVQAGLIGPLTRRFGETRLLLSGAVLFTLAMLGMTFAGRMASVVGVMGALAVQSVGAAMILTSMQSLVSQCATPTNRGTVLGVYSSIGTLGRAIGTSATGAVFANLGVQSPYYFSATSTLLLVVLALFVIGRWQSYKLNAEPVSQAI</sequence>
<accession>A0A9E5MN15</accession>
<evidence type="ECO:0000256" key="3">
    <source>
        <dbReference type="ARBA" id="ARBA00007520"/>
    </source>
</evidence>
<dbReference type="InterPro" id="IPR001958">
    <property type="entry name" value="Tet-R_TetA/multi-R_MdtG-like"/>
</dbReference>
<dbReference type="PRINTS" id="PR01035">
    <property type="entry name" value="TCRTETA"/>
</dbReference>
<evidence type="ECO:0000256" key="8">
    <source>
        <dbReference type="SAM" id="Phobius"/>
    </source>
</evidence>
<dbReference type="Proteomes" id="UP000787472">
    <property type="component" value="Unassembled WGS sequence"/>
</dbReference>
<dbReference type="PROSITE" id="PS00216">
    <property type="entry name" value="SUGAR_TRANSPORT_1"/>
    <property type="match status" value="1"/>
</dbReference>
<feature type="transmembrane region" description="Helical" evidence="8">
    <location>
        <begin position="340"/>
        <end position="365"/>
    </location>
</feature>
<dbReference type="SUPFAM" id="SSF103473">
    <property type="entry name" value="MFS general substrate transporter"/>
    <property type="match status" value="1"/>
</dbReference>
<dbReference type="InterPro" id="IPR011701">
    <property type="entry name" value="MFS"/>
</dbReference>
<evidence type="ECO:0000313" key="11">
    <source>
        <dbReference type="Proteomes" id="UP000787472"/>
    </source>
</evidence>
<dbReference type="InterPro" id="IPR005829">
    <property type="entry name" value="Sugar_transporter_CS"/>
</dbReference>
<dbReference type="Pfam" id="PF07690">
    <property type="entry name" value="MFS_1"/>
    <property type="match status" value="1"/>
</dbReference>
<dbReference type="GO" id="GO:0022857">
    <property type="term" value="F:transmembrane transporter activity"/>
    <property type="evidence" value="ECO:0007669"/>
    <property type="project" value="InterPro"/>
</dbReference>
<feature type="transmembrane region" description="Helical" evidence="8">
    <location>
        <begin position="371"/>
        <end position="389"/>
    </location>
</feature>
<keyword evidence="5 8" id="KW-0812">Transmembrane</keyword>
<reference evidence="10" key="1">
    <citation type="submission" date="2020-03" db="EMBL/GenBank/DDBJ databases">
        <authorList>
            <person name="Guo F."/>
        </authorList>
    </citation>
    <scope>NUCLEOTIDE SEQUENCE</scope>
    <source>
        <strain evidence="10">JCM 30134</strain>
    </source>
</reference>
<comment type="subcellular location">
    <subcellularLocation>
        <location evidence="2">Membrane</location>
        <topology evidence="2">Multi-pass membrane protein</topology>
    </subcellularLocation>
</comment>
<feature type="transmembrane region" description="Helical" evidence="8">
    <location>
        <begin position="90"/>
        <end position="111"/>
    </location>
</feature>
<comment type="function">
    <text evidence="1">Resistance to tetracycline by an active tetracycline efflux. This is an energy-dependent process that decreases the accumulation of the antibiotic in whole cells. This protein functions as a metal-tetracycline/H(+) antiporter.</text>
</comment>
<feature type="transmembrane region" description="Helical" evidence="8">
    <location>
        <begin position="7"/>
        <end position="29"/>
    </location>
</feature>
<name>A0A9E5MN15_9GAMM</name>
<dbReference type="Gene3D" id="1.20.1250.20">
    <property type="entry name" value="MFS general substrate transporter like domains"/>
    <property type="match status" value="1"/>
</dbReference>
<feature type="transmembrane region" description="Helical" evidence="8">
    <location>
        <begin position="278"/>
        <end position="296"/>
    </location>
</feature>
<evidence type="ECO:0000259" key="9">
    <source>
        <dbReference type="PROSITE" id="PS50850"/>
    </source>
</evidence>
<comment type="caution">
    <text evidence="10">The sequence shown here is derived from an EMBL/GenBank/DDBJ whole genome shotgun (WGS) entry which is preliminary data.</text>
</comment>
<dbReference type="EMBL" id="JAAONZ010000015">
    <property type="protein sequence ID" value="NHO67269.1"/>
    <property type="molecule type" value="Genomic_DNA"/>
</dbReference>
<gene>
    <name evidence="10" type="ORF">G8770_17105</name>
</gene>
<proteinExistence type="inferred from homology"/>
<feature type="transmembrane region" description="Helical" evidence="8">
    <location>
        <begin position="123"/>
        <end position="145"/>
    </location>
</feature>
<feature type="domain" description="Major facilitator superfamily (MFS) profile" evidence="9">
    <location>
        <begin position="1"/>
        <end position="393"/>
    </location>
</feature>
<keyword evidence="4" id="KW-0813">Transport</keyword>
<keyword evidence="7 8" id="KW-0472">Membrane</keyword>
<protein>
    <submittedName>
        <fullName evidence="10">MFS transporter</fullName>
    </submittedName>
</protein>
<dbReference type="PANTHER" id="PTHR23504">
    <property type="entry name" value="MAJOR FACILITATOR SUPERFAMILY DOMAIN-CONTAINING PROTEIN 10"/>
    <property type="match status" value="1"/>
</dbReference>
<dbReference type="PANTHER" id="PTHR23504:SF15">
    <property type="entry name" value="MAJOR FACILITATOR SUPERFAMILY (MFS) PROFILE DOMAIN-CONTAINING PROTEIN"/>
    <property type="match status" value="1"/>
</dbReference>
<dbReference type="RefSeq" id="WP_167189659.1">
    <property type="nucleotide sequence ID" value="NZ_JAAONZ010000015.1"/>
</dbReference>
<dbReference type="GO" id="GO:0016020">
    <property type="term" value="C:membrane"/>
    <property type="evidence" value="ECO:0007669"/>
    <property type="project" value="UniProtKB-SubCell"/>
</dbReference>
<dbReference type="CDD" id="cd17330">
    <property type="entry name" value="MFS_SLC46_TetA_like"/>
    <property type="match status" value="1"/>
</dbReference>
<dbReference type="InterPro" id="IPR036259">
    <property type="entry name" value="MFS_trans_sf"/>
</dbReference>
<evidence type="ECO:0000313" key="10">
    <source>
        <dbReference type="EMBL" id="NHO67269.1"/>
    </source>
</evidence>
<feature type="transmembrane region" description="Helical" evidence="8">
    <location>
        <begin position="66"/>
        <end position="84"/>
    </location>
</feature>
<evidence type="ECO:0000256" key="4">
    <source>
        <dbReference type="ARBA" id="ARBA00022448"/>
    </source>
</evidence>
<keyword evidence="11" id="KW-1185">Reference proteome</keyword>
<feature type="transmembrane region" description="Helical" evidence="8">
    <location>
        <begin position="302"/>
        <end position="320"/>
    </location>
</feature>
<keyword evidence="6 8" id="KW-1133">Transmembrane helix</keyword>
<organism evidence="10 11">
    <name type="scientific">Pseudomaricurvus hydrocarbonicus</name>
    <dbReference type="NCBI Taxonomy" id="1470433"/>
    <lineage>
        <taxon>Bacteria</taxon>
        <taxon>Pseudomonadati</taxon>
        <taxon>Pseudomonadota</taxon>
        <taxon>Gammaproteobacteria</taxon>
        <taxon>Cellvibrionales</taxon>
        <taxon>Cellvibrionaceae</taxon>
        <taxon>Pseudomaricurvus</taxon>
    </lineage>
</organism>
<feature type="transmembrane region" description="Helical" evidence="8">
    <location>
        <begin position="35"/>
        <end position="54"/>
    </location>
</feature>
<dbReference type="InterPro" id="IPR020846">
    <property type="entry name" value="MFS_dom"/>
</dbReference>
<feature type="transmembrane region" description="Helical" evidence="8">
    <location>
        <begin position="247"/>
        <end position="266"/>
    </location>
</feature>
<dbReference type="AlphaFoldDB" id="A0A9E5MN15"/>
<evidence type="ECO:0000256" key="1">
    <source>
        <dbReference type="ARBA" id="ARBA00003279"/>
    </source>
</evidence>